<dbReference type="Gene3D" id="1.20.1330.10">
    <property type="entry name" value="f41 fragment of flagellin, N-terminal domain"/>
    <property type="match status" value="1"/>
</dbReference>
<keyword evidence="8" id="KW-0966">Cell projection</keyword>
<evidence type="ECO:0000259" key="6">
    <source>
        <dbReference type="Pfam" id="PF00669"/>
    </source>
</evidence>
<dbReference type="InterPro" id="IPR010810">
    <property type="entry name" value="Flagellin_hook_IN_motif"/>
</dbReference>
<comment type="function">
    <text evidence="5">Flagellin is the subunit protein which polymerizes to form the filaments of bacterial flagella.</text>
</comment>
<dbReference type="Pfam" id="PF07196">
    <property type="entry name" value="Flagellin_IN"/>
    <property type="match status" value="1"/>
</dbReference>
<dbReference type="AlphaFoldDB" id="A0A7X4LGU3"/>
<dbReference type="PRINTS" id="PR00207">
    <property type="entry name" value="FLAGELLIN"/>
</dbReference>
<comment type="subcellular location">
    <subcellularLocation>
        <location evidence="5">Secreted</location>
    </subcellularLocation>
    <subcellularLocation>
        <location evidence="5">Bacterial flagellum</location>
    </subcellularLocation>
</comment>
<dbReference type="InterPro" id="IPR001492">
    <property type="entry name" value="Flagellin"/>
</dbReference>
<sequence>MTINVNTNVSAMTAQRYLNKASNELNTSMERLSSGNRINSAKDDAAGLQISNRLSAQSRGLEVAMRNANDGISIAQTAEGAMNESTNILQRMRDLALQSANGTNSASERKALNEESTALQDELNRIAETTSFGGRKLLNGTFGESAFQIGSSSGEAIIVGLTSVRADDYRMGGETFKALNGKTKDWGVPPQGRDLKFEYTDGAGKPVTIDIMAKPGDDIEELATYINGQTDDLKASVDQDGKLQLFMPQYGMQGNLNISGGLASELGLNGGPGQKTTVNDIDITTVGGSQNAVGVLDAALKYVDAQRADLGAKQNRLGHSISNLSNIQENVEASKSRIKDTDFAKETTELTKAQILQQAGTSILAQAKQLPNAAMKLLQ</sequence>
<organism evidence="8 9">
    <name type="scientific">Vibrio eleionomae</name>
    <dbReference type="NCBI Taxonomy" id="2653505"/>
    <lineage>
        <taxon>Bacteria</taxon>
        <taxon>Pseudomonadati</taxon>
        <taxon>Pseudomonadota</taxon>
        <taxon>Gammaproteobacteria</taxon>
        <taxon>Vibrionales</taxon>
        <taxon>Vibrionaceae</taxon>
        <taxon>Vibrio</taxon>
    </lineage>
</organism>
<protein>
    <recommendedName>
        <fullName evidence="5">Flagellin</fullName>
    </recommendedName>
</protein>
<dbReference type="Gene3D" id="2.60.40.4390">
    <property type="match status" value="1"/>
</dbReference>
<name>A0A7X4LGU3_9VIBR</name>
<dbReference type="InterPro" id="IPR001029">
    <property type="entry name" value="Flagellin_N"/>
</dbReference>
<evidence type="ECO:0000256" key="2">
    <source>
        <dbReference type="ARBA" id="ARBA00022525"/>
    </source>
</evidence>
<keyword evidence="9" id="KW-1185">Reference proteome</keyword>
<dbReference type="Pfam" id="PF00669">
    <property type="entry name" value="Flagellin_N"/>
    <property type="match status" value="1"/>
</dbReference>
<dbReference type="NCBIfam" id="NF006466">
    <property type="entry name" value="PRK08869.1-1"/>
    <property type="match status" value="1"/>
</dbReference>
<dbReference type="Gene3D" id="6.10.10.10">
    <property type="entry name" value="Flagellar export chaperone, C-terminal domain"/>
    <property type="match status" value="1"/>
</dbReference>
<comment type="caution">
    <text evidence="8">The sequence shown here is derived from an EMBL/GenBank/DDBJ whole genome shotgun (WGS) entry which is preliminary data.</text>
</comment>
<proteinExistence type="inferred from homology"/>
<feature type="domain" description="Flagellin N-terminal" evidence="6">
    <location>
        <begin position="5"/>
        <end position="141"/>
    </location>
</feature>
<gene>
    <name evidence="8" type="ORF">F9817_00095</name>
</gene>
<dbReference type="GO" id="GO:0009288">
    <property type="term" value="C:bacterial-type flagellum"/>
    <property type="evidence" value="ECO:0007669"/>
    <property type="project" value="UniProtKB-SubCell"/>
</dbReference>
<keyword evidence="4 5" id="KW-0975">Bacterial flagellum</keyword>
<dbReference type="NCBIfam" id="NF006468">
    <property type="entry name" value="PRK08869.1-3"/>
    <property type="match status" value="1"/>
</dbReference>
<dbReference type="PANTHER" id="PTHR42792">
    <property type="entry name" value="FLAGELLIN"/>
    <property type="match status" value="1"/>
</dbReference>
<accession>A0A7X4LGU3</accession>
<dbReference type="Proteomes" id="UP000462621">
    <property type="component" value="Unassembled WGS sequence"/>
</dbReference>
<dbReference type="EMBL" id="WEKT01000001">
    <property type="protein sequence ID" value="MZI91607.1"/>
    <property type="molecule type" value="Genomic_DNA"/>
</dbReference>
<evidence type="ECO:0000259" key="7">
    <source>
        <dbReference type="Pfam" id="PF00700"/>
    </source>
</evidence>
<evidence type="ECO:0000256" key="4">
    <source>
        <dbReference type="ARBA" id="ARBA00023143"/>
    </source>
</evidence>
<evidence type="ECO:0000313" key="9">
    <source>
        <dbReference type="Proteomes" id="UP000462621"/>
    </source>
</evidence>
<feature type="domain" description="Flagellin C-terminal" evidence="7">
    <location>
        <begin position="294"/>
        <end position="378"/>
    </location>
</feature>
<dbReference type="GO" id="GO:0005198">
    <property type="term" value="F:structural molecule activity"/>
    <property type="evidence" value="ECO:0007669"/>
    <property type="project" value="UniProtKB-UniRule"/>
</dbReference>
<reference evidence="8 9" key="1">
    <citation type="submission" date="2019-10" db="EMBL/GenBank/DDBJ databases">
        <title>Vibrio sp. nov. isolated from a shrimp pond.</title>
        <authorList>
            <person name="Gomez-Gil B."/>
            <person name="Enciso-Ibarra J."/>
            <person name="Enciso-Ibarra K."/>
            <person name="Bolan-Mejia C."/>
        </authorList>
    </citation>
    <scope>NUCLEOTIDE SEQUENCE [LARGE SCALE GENOMIC DNA]</scope>
    <source>
        <strain evidence="8 9">CAIM 722</strain>
    </source>
</reference>
<dbReference type="SUPFAM" id="SSF64518">
    <property type="entry name" value="Phase 1 flagellin"/>
    <property type="match status" value="1"/>
</dbReference>
<dbReference type="Gene3D" id="6.10.280.190">
    <property type="match status" value="1"/>
</dbReference>
<dbReference type="RefSeq" id="WP_161152921.1">
    <property type="nucleotide sequence ID" value="NZ_WEKT01000001.1"/>
</dbReference>
<keyword evidence="8" id="KW-0969">Cilium</keyword>
<keyword evidence="8" id="KW-0282">Flagellum</keyword>
<dbReference type="GO" id="GO:0005576">
    <property type="term" value="C:extracellular region"/>
    <property type="evidence" value="ECO:0007669"/>
    <property type="project" value="UniProtKB-SubCell"/>
</dbReference>
<evidence type="ECO:0000256" key="1">
    <source>
        <dbReference type="ARBA" id="ARBA00005709"/>
    </source>
</evidence>
<comment type="similarity">
    <text evidence="1 5">Belongs to the bacterial flagellin family.</text>
</comment>
<dbReference type="InterPro" id="IPR042187">
    <property type="entry name" value="Flagellin_C_sub2"/>
</dbReference>
<evidence type="ECO:0000256" key="3">
    <source>
        <dbReference type="ARBA" id="ARBA00023054"/>
    </source>
</evidence>
<dbReference type="PANTHER" id="PTHR42792:SF2">
    <property type="entry name" value="FLAGELLIN"/>
    <property type="match status" value="1"/>
</dbReference>
<keyword evidence="3" id="KW-0175">Coiled coil</keyword>
<dbReference type="InterPro" id="IPR046358">
    <property type="entry name" value="Flagellin_C"/>
</dbReference>
<keyword evidence="2 5" id="KW-0964">Secreted</keyword>
<evidence type="ECO:0000313" key="8">
    <source>
        <dbReference type="EMBL" id="MZI91607.1"/>
    </source>
</evidence>
<dbReference type="Pfam" id="PF00700">
    <property type="entry name" value="Flagellin_C"/>
    <property type="match status" value="1"/>
</dbReference>
<evidence type="ECO:0000256" key="5">
    <source>
        <dbReference type="RuleBase" id="RU362073"/>
    </source>
</evidence>